<accession>A0A6C0GT97</accession>
<evidence type="ECO:0000313" key="2">
    <source>
        <dbReference type="Proteomes" id="UP000480178"/>
    </source>
</evidence>
<dbReference type="PROSITE" id="PS51257">
    <property type="entry name" value="PROKAR_LIPOPROTEIN"/>
    <property type="match status" value="1"/>
</dbReference>
<protein>
    <submittedName>
        <fullName evidence="1">DUF3997 domain-containing protein</fullName>
    </submittedName>
</protein>
<dbReference type="RefSeq" id="WP_162447185.1">
    <property type="nucleotide sequence ID" value="NZ_CP048222.1"/>
</dbReference>
<dbReference type="AlphaFoldDB" id="A0A6C0GT97"/>
<name>A0A6C0GT97_9BACT</name>
<dbReference type="EMBL" id="CP048222">
    <property type="protein sequence ID" value="QHT71246.1"/>
    <property type="molecule type" value="Genomic_DNA"/>
</dbReference>
<reference evidence="1 2" key="1">
    <citation type="submission" date="2020-01" db="EMBL/GenBank/DDBJ databases">
        <authorList>
            <person name="Kim M.K."/>
        </authorList>
    </citation>
    <scope>NUCLEOTIDE SEQUENCE [LARGE SCALE GENOMIC DNA]</scope>
    <source>
        <strain evidence="1 2">172606-1</strain>
    </source>
</reference>
<organism evidence="1 2">
    <name type="scientific">Rhodocytophaga rosea</name>
    <dbReference type="NCBI Taxonomy" id="2704465"/>
    <lineage>
        <taxon>Bacteria</taxon>
        <taxon>Pseudomonadati</taxon>
        <taxon>Bacteroidota</taxon>
        <taxon>Cytophagia</taxon>
        <taxon>Cytophagales</taxon>
        <taxon>Rhodocytophagaceae</taxon>
        <taxon>Rhodocytophaga</taxon>
    </lineage>
</organism>
<keyword evidence="2" id="KW-1185">Reference proteome</keyword>
<sequence length="157" mass="18260">MNHFYKVLSLFLLILLTSCFGSYKNEKIIGPYSIIALDIPTDMCIIHNEKEDYSGGSVVVSNTVFEVEWNNNFIVAKQHPNSYVLKSLLKNQPKELIDSYLTKNKNEITFYYLIDVKANSLFPTLFFTPQQLELAKKELNVGNFQNKIYYENLDQRD</sequence>
<dbReference type="Proteomes" id="UP000480178">
    <property type="component" value="Chromosome"/>
</dbReference>
<proteinExistence type="predicted"/>
<evidence type="ECO:0000313" key="1">
    <source>
        <dbReference type="EMBL" id="QHT71246.1"/>
    </source>
</evidence>
<dbReference type="KEGG" id="rhoz:GXP67_33635"/>
<gene>
    <name evidence="1" type="ORF">GXP67_33635</name>
</gene>